<dbReference type="EMBL" id="JXTC01000169">
    <property type="protein sequence ID" value="PON84050.1"/>
    <property type="molecule type" value="Genomic_DNA"/>
</dbReference>
<accession>A0A2P5EES7</accession>
<organism evidence="1 2">
    <name type="scientific">Trema orientale</name>
    <name type="common">Charcoal tree</name>
    <name type="synonym">Celtis orientalis</name>
    <dbReference type="NCBI Taxonomy" id="63057"/>
    <lineage>
        <taxon>Eukaryota</taxon>
        <taxon>Viridiplantae</taxon>
        <taxon>Streptophyta</taxon>
        <taxon>Embryophyta</taxon>
        <taxon>Tracheophyta</taxon>
        <taxon>Spermatophyta</taxon>
        <taxon>Magnoliopsida</taxon>
        <taxon>eudicotyledons</taxon>
        <taxon>Gunneridae</taxon>
        <taxon>Pentapetalae</taxon>
        <taxon>rosids</taxon>
        <taxon>fabids</taxon>
        <taxon>Rosales</taxon>
        <taxon>Cannabaceae</taxon>
        <taxon>Trema</taxon>
    </lineage>
</organism>
<comment type="caution">
    <text evidence="1">The sequence shown here is derived from an EMBL/GenBank/DDBJ whole genome shotgun (WGS) entry which is preliminary data.</text>
</comment>
<evidence type="ECO:0000313" key="2">
    <source>
        <dbReference type="Proteomes" id="UP000237000"/>
    </source>
</evidence>
<dbReference type="PANTHER" id="PTHR35687:SF1">
    <property type="entry name" value="OS07G0516700 PROTEIN"/>
    <property type="match status" value="1"/>
</dbReference>
<reference evidence="2" key="1">
    <citation type="submission" date="2016-06" db="EMBL/GenBank/DDBJ databases">
        <title>Parallel loss of symbiosis genes in relatives of nitrogen-fixing non-legume Parasponia.</title>
        <authorList>
            <person name="Van Velzen R."/>
            <person name="Holmer R."/>
            <person name="Bu F."/>
            <person name="Rutten L."/>
            <person name="Van Zeijl A."/>
            <person name="Liu W."/>
            <person name="Santuari L."/>
            <person name="Cao Q."/>
            <person name="Sharma T."/>
            <person name="Shen D."/>
            <person name="Roswanjaya Y."/>
            <person name="Wardhani T."/>
            <person name="Kalhor M.S."/>
            <person name="Jansen J."/>
            <person name="Van den Hoogen J."/>
            <person name="Gungor B."/>
            <person name="Hartog M."/>
            <person name="Hontelez J."/>
            <person name="Verver J."/>
            <person name="Yang W.-C."/>
            <person name="Schijlen E."/>
            <person name="Repin R."/>
            <person name="Schilthuizen M."/>
            <person name="Schranz E."/>
            <person name="Heidstra R."/>
            <person name="Miyata K."/>
            <person name="Fedorova E."/>
            <person name="Kohlen W."/>
            <person name="Bisseling T."/>
            <person name="Smit S."/>
            <person name="Geurts R."/>
        </authorList>
    </citation>
    <scope>NUCLEOTIDE SEQUENCE [LARGE SCALE GENOMIC DNA]</scope>
    <source>
        <strain evidence="2">cv. RG33-2</strain>
    </source>
</reference>
<dbReference type="Proteomes" id="UP000237000">
    <property type="component" value="Unassembled WGS sequence"/>
</dbReference>
<dbReference type="STRING" id="63057.A0A2P5EES7"/>
<protein>
    <submittedName>
        <fullName evidence="1">Uncharacterized protein</fullName>
    </submittedName>
</protein>
<dbReference type="OrthoDB" id="1909082at2759"/>
<dbReference type="InParanoid" id="A0A2P5EES7"/>
<evidence type="ECO:0000313" key="1">
    <source>
        <dbReference type="EMBL" id="PON84050.1"/>
    </source>
</evidence>
<gene>
    <name evidence="1" type="ORF">TorRG33x02_201700</name>
</gene>
<sequence length="116" mass="13378">MALALKKPYYAYSKVEKEDPEEKIHRRAQFLIYKVMEQAESRSKRPSYLGIRIRRLKVKIGKRLTKLRRSMSLTVNAARVVSVLRQVSSQLKTCKRLFGGGAERTLVNNLPTPLFA</sequence>
<dbReference type="PANTHER" id="PTHR35687">
    <property type="entry name" value="OS07G0516700 PROTEIN"/>
    <property type="match status" value="1"/>
</dbReference>
<dbReference type="FunCoup" id="A0A2P5EES7">
    <property type="interactions" value="49"/>
</dbReference>
<name>A0A2P5EES7_TREOI</name>
<keyword evidence="2" id="KW-1185">Reference proteome</keyword>
<dbReference type="AlphaFoldDB" id="A0A2P5EES7"/>
<proteinExistence type="predicted"/>